<dbReference type="InterPro" id="IPR032190">
    <property type="entry name" value="NPC1_N"/>
</dbReference>
<name>A0A4Y2NK01_ARAVE</name>
<dbReference type="AlphaFoldDB" id="A0A4Y2NK01"/>
<reference evidence="2 3" key="1">
    <citation type="journal article" date="2019" name="Sci. Rep.">
        <title>Orb-weaving spider Araneus ventricosus genome elucidates the spidroin gene catalogue.</title>
        <authorList>
            <person name="Kono N."/>
            <person name="Nakamura H."/>
            <person name="Ohtoshi R."/>
            <person name="Moran D.A.P."/>
            <person name="Shinohara A."/>
            <person name="Yoshida Y."/>
            <person name="Fujiwara M."/>
            <person name="Mori M."/>
            <person name="Tomita M."/>
            <person name="Arakawa K."/>
        </authorList>
    </citation>
    <scope>NUCLEOTIDE SEQUENCE [LARGE SCALE GENOMIC DNA]</scope>
</reference>
<proteinExistence type="predicted"/>
<gene>
    <name evidence="2" type="ORF">AVEN_39866_1</name>
</gene>
<dbReference type="Pfam" id="PF16414">
    <property type="entry name" value="NPC1_N"/>
    <property type="match status" value="1"/>
</dbReference>
<protein>
    <recommendedName>
        <fullName evidence="1">Niemann-Pick C1 N-terminal domain-containing protein</fullName>
    </recommendedName>
</protein>
<accession>A0A4Y2NK01</accession>
<feature type="domain" description="Niemann-Pick C1 N-terminal" evidence="1">
    <location>
        <begin position="32"/>
        <end position="125"/>
    </location>
</feature>
<comment type="caution">
    <text evidence="2">The sequence shown here is derived from an EMBL/GenBank/DDBJ whole genome shotgun (WGS) entry which is preliminary data.</text>
</comment>
<dbReference type="Proteomes" id="UP000499080">
    <property type="component" value="Unassembled WGS sequence"/>
</dbReference>
<organism evidence="2 3">
    <name type="scientific">Araneus ventricosus</name>
    <name type="common">Orbweaver spider</name>
    <name type="synonym">Epeira ventricosa</name>
    <dbReference type="NCBI Taxonomy" id="182803"/>
    <lineage>
        <taxon>Eukaryota</taxon>
        <taxon>Metazoa</taxon>
        <taxon>Ecdysozoa</taxon>
        <taxon>Arthropoda</taxon>
        <taxon>Chelicerata</taxon>
        <taxon>Arachnida</taxon>
        <taxon>Araneae</taxon>
        <taxon>Araneomorphae</taxon>
        <taxon>Entelegynae</taxon>
        <taxon>Araneoidea</taxon>
        <taxon>Araneidae</taxon>
        <taxon>Araneus</taxon>
    </lineage>
</organism>
<dbReference type="EMBL" id="BGPR01009296">
    <property type="protein sequence ID" value="GBN39144.1"/>
    <property type="molecule type" value="Genomic_DNA"/>
</dbReference>
<sequence length="132" mass="15041">MWKSWRPSPLHLGVRQHQGPERAVEVLPKEEGECVMYGLSKTRKYVPKVYRGPPKPMQKDVFIDGNITALQLLQKACPEFAYGDDPHVCCSTDHLIVTQEQFDIIDALGFSRCPSCFHNIRQLLCFLLSPAK</sequence>
<keyword evidence="3" id="KW-1185">Reference proteome</keyword>
<evidence type="ECO:0000259" key="1">
    <source>
        <dbReference type="Pfam" id="PF16414"/>
    </source>
</evidence>
<evidence type="ECO:0000313" key="2">
    <source>
        <dbReference type="EMBL" id="GBN39144.1"/>
    </source>
</evidence>
<dbReference type="OrthoDB" id="6510177at2759"/>
<evidence type="ECO:0000313" key="3">
    <source>
        <dbReference type="Proteomes" id="UP000499080"/>
    </source>
</evidence>